<accession>A0A1E3W8U7</accession>
<keyword evidence="3" id="KW-0813">Transport</keyword>
<keyword evidence="4" id="KW-1003">Cell membrane</keyword>
<keyword evidence="5 10" id="KW-0812">Transmembrane</keyword>
<keyword evidence="13" id="KW-1185">Reference proteome</keyword>
<evidence type="ECO:0000313" key="13">
    <source>
        <dbReference type="Proteomes" id="UP000095042"/>
    </source>
</evidence>
<dbReference type="RefSeq" id="WP_069624585.1">
    <property type="nucleotide sequence ID" value="NZ_LPWD01000368.1"/>
</dbReference>
<dbReference type="AlphaFoldDB" id="A0A1E3W8U7"/>
<evidence type="ECO:0000259" key="11">
    <source>
        <dbReference type="Pfam" id="PF01061"/>
    </source>
</evidence>
<evidence type="ECO:0000256" key="3">
    <source>
        <dbReference type="ARBA" id="ARBA00022448"/>
    </source>
</evidence>
<feature type="transmembrane region" description="Helical" evidence="10">
    <location>
        <begin position="103"/>
        <end position="122"/>
    </location>
</feature>
<sequence>METLVDSPAPGEGQRSVVAPKKDTGDTGAIRGRPSILVLFQDLVAAFKAPGFWLYGAWIDTSLRHRSQALGAFWMVSGTLAFVLILGTLYSQVLLRPGADTQIYYAHIATGFVLWIFIQQSLQQSSQVYKKSRDMIQNGYVKYVDYVLRLFSGHLISLGYNLLIVVGAILLTPVHVTAADFILLLTVPLFFLAVLGVCFLLSVVGARYPDIGELMRTVLRLFFFITPIIWMPSMGKGAAIGAFIYLNPFYYLLEIIRGPLVYGVVPWLEIGVVAAAIPIIWLLAALAYARAKPYFALWI</sequence>
<feature type="transmembrane region" description="Helical" evidence="10">
    <location>
        <begin position="266"/>
        <end position="289"/>
    </location>
</feature>
<dbReference type="EMBL" id="LPWD01000368">
    <property type="protein sequence ID" value="ODS02229.1"/>
    <property type="molecule type" value="Genomic_DNA"/>
</dbReference>
<evidence type="ECO:0000256" key="5">
    <source>
        <dbReference type="ARBA" id="ARBA00022692"/>
    </source>
</evidence>
<evidence type="ECO:0000256" key="2">
    <source>
        <dbReference type="ARBA" id="ARBA00007783"/>
    </source>
</evidence>
<dbReference type="Pfam" id="PF01061">
    <property type="entry name" value="ABC2_membrane"/>
    <property type="match status" value="1"/>
</dbReference>
<name>A0A1E3W8U7_9HYPH</name>
<reference evidence="12 13" key="1">
    <citation type="journal article" date="2016" name="Environ. Microbiol.">
        <title>New Methyloceanibacter diversity from North Sea sediments includes methanotroph containing solely the soluble methane monooxygenase.</title>
        <authorList>
            <person name="Vekeman B."/>
            <person name="Kerckhof F.M."/>
            <person name="Cremers G."/>
            <person name="de Vos P."/>
            <person name="Vandamme P."/>
            <person name="Boon N."/>
            <person name="Op den Camp H.J."/>
            <person name="Heylen K."/>
        </authorList>
    </citation>
    <scope>NUCLEOTIDE SEQUENCE [LARGE SCALE GENOMIC DNA]</scope>
    <source>
        <strain evidence="12 13">R-67177</strain>
    </source>
</reference>
<evidence type="ECO:0000256" key="10">
    <source>
        <dbReference type="SAM" id="Phobius"/>
    </source>
</evidence>
<feature type="region of interest" description="Disordered" evidence="9">
    <location>
        <begin position="1"/>
        <end position="26"/>
    </location>
</feature>
<evidence type="ECO:0000256" key="8">
    <source>
        <dbReference type="ARBA" id="ARBA00023136"/>
    </source>
</evidence>
<evidence type="ECO:0000256" key="4">
    <source>
        <dbReference type="ARBA" id="ARBA00022475"/>
    </source>
</evidence>
<feature type="transmembrane region" description="Helical" evidence="10">
    <location>
        <begin position="218"/>
        <end position="246"/>
    </location>
</feature>
<evidence type="ECO:0000256" key="9">
    <source>
        <dbReference type="SAM" id="MobiDB-lite"/>
    </source>
</evidence>
<proteinExistence type="inferred from homology"/>
<dbReference type="GO" id="GO:0140359">
    <property type="term" value="F:ABC-type transporter activity"/>
    <property type="evidence" value="ECO:0007669"/>
    <property type="project" value="InterPro"/>
</dbReference>
<evidence type="ECO:0000256" key="6">
    <source>
        <dbReference type="ARBA" id="ARBA00022989"/>
    </source>
</evidence>
<evidence type="ECO:0000313" key="12">
    <source>
        <dbReference type="EMBL" id="ODS02229.1"/>
    </source>
</evidence>
<evidence type="ECO:0000256" key="7">
    <source>
        <dbReference type="ARBA" id="ARBA00023047"/>
    </source>
</evidence>
<comment type="subcellular location">
    <subcellularLocation>
        <location evidence="1">Cell membrane</location>
        <topology evidence="1">Multi-pass membrane protein</topology>
    </subcellularLocation>
</comment>
<dbReference type="GO" id="GO:0005886">
    <property type="term" value="C:plasma membrane"/>
    <property type="evidence" value="ECO:0007669"/>
    <property type="project" value="UniProtKB-SubCell"/>
</dbReference>
<keyword evidence="6 10" id="KW-1133">Transmembrane helix</keyword>
<dbReference type="GO" id="GO:0015920">
    <property type="term" value="P:lipopolysaccharide transport"/>
    <property type="evidence" value="ECO:0007669"/>
    <property type="project" value="TreeGrafter"/>
</dbReference>
<comment type="caution">
    <text evidence="12">The sequence shown here is derived from an EMBL/GenBank/DDBJ whole genome shotgun (WGS) entry which is preliminary data.</text>
</comment>
<organism evidence="12 13">
    <name type="scientific">Methyloceanibacter marginalis</name>
    <dbReference type="NCBI Taxonomy" id="1774971"/>
    <lineage>
        <taxon>Bacteria</taxon>
        <taxon>Pseudomonadati</taxon>
        <taxon>Pseudomonadota</taxon>
        <taxon>Alphaproteobacteria</taxon>
        <taxon>Hyphomicrobiales</taxon>
        <taxon>Hyphomicrobiaceae</taxon>
        <taxon>Methyloceanibacter</taxon>
    </lineage>
</organism>
<feature type="transmembrane region" description="Helical" evidence="10">
    <location>
        <begin position="143"/>
        <end position="169"/>
    </location>
</feature>
<dbReference type="PANTHER" id="PTHR30413:SF10">
    <property type="entry name" value="CAPSULE POLYSACCHARIDE EXPORT INNER-MEMBRANE PROTEIN CTRC"/>
    <property type="match status" value="1"/>
</dbReference>
<evidence type="ECO:0000256" key="1">
    <source>
        <dbReference type="ARBA" id="ARBA00004651"/>
    </source>
</evidence>
<protein>
    <recommendedName>
        <fullName evidence="11">ABC-2 type transporter transmembrane domain-containing protein</fullName>
    </recommendedName>
</protein>
<dbReference type="GO" id="GO:0015774">
    <property type="term" value="P:polysaccharide transport"/>
    <property type="evidence" value="ECO:0007669"/>
    <property type="project" value="UniProtKB-KW"/>
</dbReference>
<keyword evidence="7" id="KW-0762">Sugar transport</keyword>
<comment type="similarity">
    <text evidence="2">Belongs to the ABC-2 integral membrane protein family.</text>
</comment>
<gene>
    <name evidence="12" type="ORF">AUC71_02020</name>
</gene>
<feature type="transmembrane region" description="Helical" evidence="10">
    <location>
        <begin position="36"/>
        <end position="58"/>
    </location>
</feature>
<keyword evidence="7" id="KW-0625">Polysaccharide transport</keyword>
<dbReference type="Proteomes" id="UP000095042">
    <property type="component" value="Unassembled WGS sequence"/>
</dbReference>
<keyword evidence="8 10" id="KW-0472">Membrane</keyword>
<feature type="transmembrane region" description="Helical" evidence="10">
    <location>
        <begin position="70"/>
        <end position="91"/>
    </location>
</feature>
<dbReference type="PANTHER" id="PTHR30413">
    <property type="entry name" value="INNER MEMBRANE TRANSPORT PERMEASE"/>
    <property type="match status" value="1"/>
</dbReference>
<dbReference type="InterPro" id="IPR013525">
    <property type="entry name" value="ABC2_TM"/>
</dbReference>
<feature type="domain" description="ABC-2 type transporter transmembrane" evidence="11">
    <location>
        <begin position="63"/>
        <end position="258"/>
    </location>
</feature>
<feature type="transmembrane region" description="Helical" evidence="10">
    <location>
        <begin position="181"/>
        <end position="206"/>
    </location>
</feature>